<comment type="caution">
    <text evidence="2">The sequence shown here is derived from an EMBL/GenBank/DDBJ whole genome shotgun (WGS) entry which is preliminary data.</text>
</comment>
<dbReference type="AlphaFoldDB" id="A0A1B8TUV0"/>
<dbReference type="KEGG" id="prn:BW723_04565"/>
<accession>A0A1B8TUV0</accession>
<evidence type="ECO:0000313" key="2">
    <source>
        <dbReference type="EMBL" id="OBY63370.1"/>
    </source>
</evidence>
<dbReference type="RefSeq" id="WP_068361651.1">
    <property type="nucleotide sequence ID" value="NZ_CP019337.1"/>
</dbReference>
<feature type="transmembrane region" description="Helical" evidence="1">
    <location>
        <begin position="7"/>
        <end position="26"/>
    </location>
</feature>
<evidence type="ECO:0000313" key="3">
    <source>
        <dbReference type="Proteomes" id="UP000092612"/>
    </source>
</evidence>
<gene>
    <name evidence="2" type="ORF">LPB301_11145</name>
</gene>
<feature type="transmembrane region" description="Helical" evidence="1">
    <location>
        <begin position="81"/>
        <end position="100"/>
    </location>
</feature>
<feature type="transmembrane region" description="Helical" evidence="1">
    <location>
        <begin position="112"/>
        <end position="133"/>
    </location>
</feature>
<protein>
    <submittedName>
        <fullName evidence="2">Uncharacterized protein</fullName>
    </submittedName>
</protein>
<keyword evidence="1" id="KW-0472">Membrane</keyword>
<dbReference type="EMBL" id="LSFL01000035">
    <property type="protein sequence ID" value="OBY63370.1"/>
    <property type="molecule type" value="Genomic_DNA"/>
</dbReference>
<dbReference type="Proteomes" id="UP000092612">
    <property type="component" value="Unassembled WGS sequence"/>
</dbReference>
<keyword evidence="3" id="KW-1185">Reference proteome</keyword>
<keyword evidence="1" id="KW-0812">Transmembrane</keyword>
<proteinExistence type="predicted"/>
<name>A0A1B8TUV0_9FLAO</name>
<feature type="transmembrane region" description="Helical" evidence="1">
    <location>
        <begin position="41"/>
        <end position="60"/>
    </location>
</feature>
<reference evidence="3" key="1">
    <citation type="submission" date="2016-02" db="EMBL/GenBank/DDBJ databases">
        <title>Paenibacillus sp. LPB0068, isolated from Crassostrea gigas.</title>
        <authorList>
            <person name="Shin S.-K."/>
            <person name="Yi H."/>
        </authorList>
    </citation>
    <scope>NUCLEOTIDE SEQUENCE [LARGE SCALE GENOMIC DNA]</scope>
    <source>
        <strain evidence="3">KCTC 23969</strain>
    </source>
</reference>
<evidence type="ECO:0000256" key="1">
    <source>
        <dbReference type="SAM" id="Phobius"/>
    </source>
</evidence>
<keyword evidence="1" id="KW-1133">Transmembrane helix</keyword>
<organism evidence="2 3">
    <name type="scientific">Polaribacter reichenbachii</name>
    <dbReference type="NCBI Taxonomy" id="996801"/>
    <lineage>
        <taxon>Bacteria</taxon>
        <taxon>Pseudomonadati</taxon>
        <taxon>Bacteroidota</taxon>
        <taxon>Flavobacteriia</taxon>
        <taxon>Flavobacteriales</taxon>
        <taxon>Flavobacteriaceae</taxon>
    </lineage>
</organism>
<sequence length="156" mass="18432">MKKKTRISFIIISAALFFLNLFTLLFEYDLYTKNIIRNVDIKIHLIFGVLSFSSGIFNLVKILPEKKFNIKLHNLFRIGDFGFASFLLIFFLIGIIKFINKIIANTVLLKDFYILIIVYVAITYCFYLVTDNLKFQKQIEKRKQFQKQQLINEIGK</sequence>